<evidence type="ECO:0000313" key="2">
    <source>
        <dbReference type="EMBL" id="CUG88711.1"/>
    </source>
</evidence>
<protein>
    <submittedName>
        <fullName evidence="2">Uncharacterized protein</fullName>
    </submittedName>
</protein>
<dbReference type="AlphaFoldDB" id="A0A0S4JB20"/>
<dbReference type="Proteomes" id="UP000051952">
    <property type="component" value="Unassembled WGS sequence"/>
</dbReference>
<dbReference type="OrthoDB" id="252965at2759"/>
<evidence type="ECO:0000256" key="1">
    <source>
        <dbReference type="SAM" id="MobiDB-lite"/>
    </source>
</evidence>
<feature type="compositionally biased region" description="Low complexity" evidence="1">
    <location>
        <begin position="52"/>
        <end position="75"/>
    </location>
</feature>
<evidence type="ECO:0000313" key="3">
    <source>
        <dbReference type="Proteomes" id="UP000051952"/>
    </source>
</evidence>
<feature type="region of interest" description="Disordered" evidence="1">
    <location>
        <begin position="15"/>
        <end position="100"/>
    </location>
</feature>
<dbReference type="VEuPathDB" id="TriTrypDB:BSAL_16905"/>
<feature type="compositionally biased region" description="Low complexity" evidence="1">
    <location>
        <begin position="21"/>
        <end position="36"/>
    </location>
</feature>
<reference evidence="3" key="1">
    <citation type="submission" date="2015-09" db="EMBL/GenBank/DDBJ databases">
        <authorList>
            <consortium name="Pathogen Informatics"/>
        </authorList>
    </citation>
    <scope>NUCLEOTIDE SEQUENCE [LARGE SCALE GENOMIC DNA]</scope>
    <source>
        <strain evidence="3">Lake Konstanz</strain>
    </source>
</reference>
<accession>A0A0S4JB20</accession>
<feature type="compositionally biased region" description="Acidic residues" evidence="1">
    <location>
        <begin position="90"/>
        <end position="99"/>
    </location>
</feature>
<feature type="region of interest" description="Disordered" evidence="1">
    <location>
        <begin position="137"/>
        <end position="164"/>
    </location>
</feature>
<gene>
    <name evidence="2" type="ORF">BSAL_16905</name>
</gene>
<organism evidence="2 3">
    <name type="scientific">Bodo saltans</name>
    <name type="common">Flagellated protozoan</name>
    <dbReference type="NCBI Taxonomy" id="75058"/>
    <lineage>
        <taxon>Eukaryota</taxon>
        <taxon>Discoba</taxon>
        <taxon>Euglenozoa</taxon>
        <taxon>Kinetoplastea</taxon>
        <taxon>Metakinetoplastina</taxon>
        <taxon>Eubodonida</taxon>
        <taxon>Bodonidae</taxon>
        <taxon>Bodo</taxon>
    </lineage>
</organism>
<name>A0A0S4JB20_BODSA</name>
<proteinExistence type="predicted"/>
<feature type="compositionally biased region" description="Pro residues" evidence="1">
    <location>
        <begin position="150"/>
        <end position="160"/>
    </location>
</feature>
<dbReference type="EMBL" id="CYKH01001669">
    <property type="protein sequence ID" value="CUG88711.1"/>
    <property type="molecule type" value="Genomic_DNA"/>
</dbReference>
<sequence length="186" mass="20505">MAMKAVGWLSNNLGWNISGRSQSSSDAPQPSQQQPAEGQPTGSPTQLERYMSNVSSVVFGGSGSQQQQPQSSNPFANIGGSDAAQSQVADEVDNAELDEQGLPKTRNWYYYDEALQRWNVHPNAPASVKAEYAERLRQEEEEKNKAMRFPEPPPPPPPSFNPAALQARTPLVPQYAIPTYFNEKQD</sequence>
<keyword evidence="3" id="KW-1185">Reference proteome</keyword>